<dbReference type="PIRSF" id="PIRSF036421">
    <property type="entry name" value="Tricorn_protease"/>
    <property type="match status" value="1"/>
</dbReference>
<feature type="active site" description="Charge relay system" evidence="8">
    <location>
        <position position="1054"/>
    </location>
</feature>
<dbReference type="AlphaFoldDB" id="B3Y8Q9"/>
<name>B3Y8Q9_SHEVI</name>
<accession>B3Y8Q9</accession>
<evidence type="ECO:0000256" key="7">
    <source>
        <dbReference type="PIRNR" id="PIRNR036421"/>
    </source>
</evidence>
<comment type="subcellular location">
    <subcellularLocation>
        <location evidence="1 7">Cytoplasm</location>
    </subcellularLocation>
</comment>
<evidence type="ECO:0000256" key="3">
    <source>
        <dbReference type="ARBA" id="ARBA00022490"/>
    </source>
</evidence>
<dbReference type="Pfam" id="PF14684">
    <property type="entry name" value="Tricorn_C1"/>
    <property type="match status" value="1"/>
</dbReference>
<dbReference type="SMART" id="SM00245">
    <property type="entry name" value="TSPc"/>
    <property type="match status" value="1"/>
</dbReference>
<dbReference type="Gene3D" id="2.120.10.60">
    <property type="entry name" value="Tricorn protease N-terminal domain"/>
    <property type="match status" value="1"/>
</dbReference>
<proteinExistence type="inferred from homology"/>
<dbReference type="Gene3D" id="3.90.226.10">
    <property type="entry name" value="2-enoyl-CoA Hydratase, Chain A, domain 1"/>
    <property type="match status" value="1"/>
</dbReference>
<evidence type="ECO:0000259" key="11">
    <source>
        <dbReference type="SMART" id="SM00245"/>
    </source>
</evidence>
<dbReference type="SUPFAM" id="SSF69304">
    <property type="entry name" value="Tricorn protease N-terminal domain"/>
    <property type="match status" value="1"/>
</dbReference>
<feature type="active site" description="Charge relay system" evidence="8">
    <location>
        <position position="774"/>
    </location>
</feature>
<evidence type="ECO:0000256" key="6">
    <source>
        <dbReference type="ARBA" id="ARBA00022825"/>
    </source>
</evidence>
<dbReference type="SUPFAM" id="SSF50156">
    <property type="entry name" value="PDZ domain-like"/>
    <property type="match status" value="1"/>
</dbReference>
<dbReference type="Pfam" id="PF14685">
    <property type="entry name" value="PDZ_Tricorn"/>
    <property type="match status" value="1"/>
</dbReference>
<evidence type="ECO:0000256" key="10">
    <source>
        <dbReference type="SAM" id="SignalP"/>
    </source>
</evidence>
<dbReference type="InterPro" id="IPR029414">
    <property type="entry name" value="Tricorn_PDZ"/>
</dbReference>
<keyword evidence="10" id="KW-0732">Signal</keyword>
<dbReference type="CDD" id="cd07562">
    <property type="entry name" value="Peptidase_S41_TRI"/>
    <property type="match status" value="1"/>
</dbReference>
<evidence type="ECO:0000313" key="12">
    <source>
        <dbReference type="EMBL" id="BAG66045.1"/>
    </source>
</evidence>
<dbReference type="Gene3D" id="2.130.10.10">
    <property type="entry name" value="YVTN repeat-like/Quinoprotein amine dehydrogenase"/>
    <property type="match status" value="1"/>
</dbReference>
<dbReference type="InterPro" id="IPR012393">
    <property type="entry name" value="Tricorn_protease"/>
</dbReference>
<organism evidence="12">
    <name type="scientific">Shewanella violacea</name>
    <dbReference type="NCBI Taxonomy" id="60217"/>
    <lineage>
        <taxon>Bacteria</taxon>
        <taxon>Pseudomonadati</taxon>
        <taxon>Pseudomonadota</taxon>
        <taxon>Gammaproteobacteria</taxon>
        <taxon>Alteromonadales</taxon>
        <taxon>Shewanellaceae</taxon>
        <taxon>Shewanella</taxon>
    </lineage>
</organism>
<comment type="function">
    <text evidence="7">Degrades oligopeptides.</text>
</comment>
<dbReference type="InterPro" id="IPR036034">
    <property type="entry name" value="PDZ_sf"/>
</dbReference>
<dbReference type="GO" id="GO:0008236">
    <property type="term" value="F:serine-type peptidase activity"/>
    <property type="evidence" value="ECO:0007669"/>
    <property type="project" value="UniProtKB-UniRule"/>
</dbReference>
<dbReference type="GO" id="GO:0006508">
    <property type="term" value="P:proteolysis"/>
    <property type="evidence" value="ECO:0007669"/>
    <property type="project" value="UniProtKB-UniRule"/>
</dbReference>
<feature type="domain" description="Tail specific protease" evidence="11">
    <location>
        <begin position="860"/>
        <end position="1065"/>
    </location>
</feature>
<dbReference type="EMBL" id="AB449872">
    <property type="protein sequence ID" value="BAG66045.1"/>
    <property type="molecule type" value="Genomic_DNA"/>
</dbReference>
<dbReference type="Gene3D" id="2.30.42.10">
    <property type="match status" value="1"/>
</dbReference>
<keyword evidence="6 7" id="KW-0720">Serine protease</keyword>
<dbReference type="PANTHER" id="PTHR43253">
    <property type="entry name" value="TRICORN PROTEASE HOMOLOG 2-RELATED"/>
    <property type="match status" value="1"/>
</dbReference>
<evidence type="ECO:0000256" key="2">
    <source>
        <dbReference type="ARBA" id="ARBA00008524"/>
    </source>
</evidence>
<dbReference type="PANTHER" id="PTHR43253:SF1">
    <property type="entry name" value="TRICORN PROTEASE HOMOLOG 2-RELATED"/>
    <property type="match status" value="1"/>
</dbReference>
<keyword evidence="3 7" id="KW-0963">Cytoplasm</keyword>
<evidence type="ECO:0000256" key="5">
    <source>
        <dbReference type="ARBA" id="ARBA00022801"/>
    </source>
</evidence>
<comment type="similarity">
    <text evidence="2 7">Belongs to the peptidase S41B family.</text>
</comment>
<evidence type="ECO:0000256" key="8">
    <source>
        <dbReference type="PIRSR" id="PIRSR036421-1"/>
    </source>
</evidence>
<feature type="active site" description="Nucleophile" evidence="8">
    <location>
        <position position="996"/>
    </location>
</feature>
<evidence type="ECO:0000256" key="9">
    <source>
        <dbReference type="PIRSR" id="PIRSR036421-3"/>
    </source>
</evidence>
<evidence type="ECO:0000256" key="1">
    <source>
        <dbReference type="ARBA" id="ARBA00004496"/>
    </source>
</evidence>
<dbReference type="InterPro" id="IPR005151">
    <property type="entry name" value="Tail-specific_protease"/>
</dbReference>
<dbReference type="Pfam" id="PF26549">
    <property type="entry name" value="Tricorn_N"/>
    <property type="match status" value="1"/>
</dbReference>
<reference evidence="12" key="1">
    <citation type="submission" date="2008-07" db="EMBL/GenBank/DDBJ databases">
        <title>Identification and Characterization of Two Alternative Sigma Factors of RNA Polymerase in Deep-sea Piezophilic Bacterium, Shewanella violacea strain DSS12.</title>
        <authorList>
            <person name="Kawano H."/>
            <person name="Takahashi H."/>
            <person name="Abe F."/>
            <person name="Kato C."/>
            <person name="Horikoshi K."/>
        </authorList>
    </citation>
    <scope>NUCLEOTIDE SEQUENCE</scope>
</reference>
<feature type="chain" id="PRO_5002800538" description="Tricorn protease homolog" evidence="10">
    <location>
        <begin position="46"/>
        <end position="1115"/>
    </location>
</feature>
<keyword evidence="5 7" id="KW-0378">Hydrolase</keyword>
<dbReference type="InterPro" id="IPR029045">
    <property type="entry name" value="ClpP/crotonase-like_dom_sf"/>
</dbReference>
<sequence>MIKVCYLVYLGNYINNKYELIMKLRFSVACTLIALGSLSSLSAFSADTIHPGYFRAPALSGNTLVFTAEGDLWTKKLDQVQAQRLTSLPAQELGASVSKDGNWVAYVANYEGSSEVYVIPITGGQAKRISFENSRVRVQGWTADGQVLYGTDNALGPANYWVLRSVNPETLETQDLPLADAIEGTIDDKGEYLYFTRFGLQATGDNAKVYRGGAKGELWRFKLGSKVEAQRLTSDHTGSVRQPMLWDNRLYFISDSDGNDNIWSMTLAGKDFKQHTQFTDWQVRGARIDNGRIVFQQGADIKLYDIAANSSHTLDIKLVSDFPQRREHWVNDPMKYATSTRLSPSGNKVVITARSHVAVAGTDGSRLVEIALPGNSRIRNAVMSPDGKWVYGISDASGEQEIWRFPADGGNGAKQLTDNGHTLRMSLSVSPDGRYIASDDYDGNIWLLDLRNNRHKKIITRGEGLGPYADIVWSGDSRFMALTKSEIGKSRPKIVLYSLAKQRAETLTSDKYESYSPAFSTDGNWLYFLSDRQFNSTPTSPWGDRNLGPMFDKRSQIFALALDKNARFAFQKPNELLKPEADDKDKKSSNKVTVDWSGLSQRLWQVPVPSGNYSALTANKDGLYFLDRAVTRGSKPSLKRLKYDPLSPKVETFAKDVASYSLSAAGDKLFLRQSNHGGKDMLIVDAGDKLPKELTNAKVQIQQWQLAIEPRLEWQQMFEDAWLMHRDSFYDKKMRGLDWQATKAKYQPMVDRLTDRHELNDLFKQMMGELDSLHSQVRGGDLDKDKQMAKAASLGARLEQTKAGVKITHIYQNDPELPAQAAPLAKVSVDAEVGDIIVAINGKKVTNVADVTHFLRNQAKKQVLLQLKRGNKQHKTIVKPVTIRSDAKLRYLDWVNHNGIKVSDTSEGKIGYLHLYAMGSGDIASFAREFYANYEKEGLIIDVRRNRGGNIDSWIIEKLLRRTWAFWQPTRGTPNANMQQTFRGHLVVLTDELTYSDGETFSAGIKALGIAPLIGKQTAGAGVWLSGRNSLTDKGMARVAEYPQYAMDGRWILEGRGVSPDIEVDNLPYATFTGHDAQLEKAISYLKDELVQKPIKPLKALPLPGKGMADDISSK</sequence>
<dbReference type="InterPro" id="IPR028204">
    <property type="entry name" value="Tricorn_C1"/>
</dbReference>
<dbReference type="Gene3D" id="3.30.750.44">
    <property type="match status" value="1"/>
</dbReference>
<dbReference type="InterPro" id="IPR015943">
    <property type="entry name" value="WD40/YVTN_repeat-like_dom_sf"/>
</dbReference>
<dbReference type="Pfam" id="PF03572">
    <property type="entry name" value="Peptidase_S41"/>
    <property type="match status" value="1"/>
</dbReference>
<evidence type="ECO:0000256" key="4">
    <source>
        <dbReference type="ARBA" id="ARBA00022670"/>
    </source>
</evidence>
<protein>
    <recommendedName>
        <fullName evidence="7">Tricorn protease homolog</fullName>
        <ecNumber evidence="7">3.4.21.-</ecNumber>
    </recommendedName>
</protein>
<feature type="signal peptide" evidence="10">
    <location>
        <begin position="1"/>
        <end position="45"/>
    </location>
</feature>
<feature type="site" description="Transition state stabilizer; via amide nitrogen" evidence="9">
    <location>
        <position position="997"/>
    </location>
</feature>
<keyword evidence="4 7" id="KW-0645">Protease</keyword>
<dbReference type="SUPFAM" id="SSF82171">
    <property type="entry name" value="DPP6 N-terminal domain-like"/>
    <property type="match status" value="1"/>
</dbReference>
<dbReference type="Pfam" id="PF26550">
    <property type="entry name" value="Tricorn_2nd"/>
    <property type="match status" value="1"/>
</dbReference>
<dbReference type="SUPFAM" id="SSF52096">
    <property type="entry name" value="ClpP/crotonase"/>
    <property type="match status" value="1"/>
</dbReference>
<dbReference type="EC" id="3.4.21.-" evidence="7"/>
<dbReference type="GO" id="GO:0005737">
    <property type="term" value="C:cytoplasm"/>
    <property type="evidence" value="ECO:0007669"/>
    <property type="project" value="UniProtKB-SubCell"/>
</dbReference>